<dbReference type="SMART" id="SM00248">
    <property type="entry name" value="ANK"/>
    <property type="match status" value="8"/>
</dbReference>
<comment type="caution">
    <text evidence="4">The sequence shown here is derived from an EMBL/GenBank/DDBJ whole genome shotgun (WGS) entry which is preliminary data.</text>
</comment>
<dbReference type="EMBL" id="JADCTT010000008">
    <property type="protein sequence ID" value="KAF9748619.1"/>
    <property type="molecule type" value="Genomic_DNA"/>
</dbReference>
<evidence type="ECO:0000256" key="2">
    <source>
        <dbReference type="ARBA" id="ARBA00023043"/>
    </source>
</evidence>
<dbReference type="InterPro" id="IPR036770">
    <property type="entry name" value="Ankyrin_rpt-contain_sf"/>
</dbReference>
<feature type="repeat" description="ANK" evidence="3">
    <location>
        <begin position="197"/>
        <end position="221"/>
    </location>
</feature>
<protein>
    <recommendedName>
        <fullName evidence="6">F-box domain-containing protein</fullName>
    </recommendedName>
</protein>
<dbReference type="Pfam" id="PF13637">
    <property type="entry name" value="Ank_4"/>
    <property type="match status" value="1"/>
</dbReference>
<evidence type="ECO:0000313" key="4">
    <source>
        <dbReference type="EMBL" id="KAF9748619.1"/>
    </source>
</evidence>
<keyword evidence="1" id="KW-0677">Repeat</keyword>
<dbReference type="PANTHER" id="PTHR24198:SF165">
    <property type="entry name" value="ANKYRIN REPEAT-CONTAINING PROTEIN-RELATED"/>
    <property type="match status" value="1"/>
</dbReference>
<dbReference type="AlphaFoldDB" id="A0A8H7KA50"/>
<gene>
    <name evidence="4" type="ORF">IM811_016414</name>
</gene>
<feature type="repeat" description="ANK" evidence="3">
    <location>
        <begin position="164"/>
        <end position="196"/>
    </location>
</feature>
<feature type="repeat" description="ANK" evidence="3">
    <location>
        <begin position="265"/>
        <end position="297"/>
    </location>
</feature>
<evidence type="ECO:0000256" key="3">
    <source>
        <dbReference type="PROSITE-ProRule" id="PRU00023"/>
    </source>
</evidence>
<organism evidence="4 5">
    <name type="scientific">Bionectria ochroleuca</name>
    <name type="common">Gliocladium roseum</name>
    <dbReference type="NCBI Taxonomy" id="29856"/>
    <lineage>
        <taxon>Eukaryota</taxon>
        <taxon>Fungi</taxon>
        <taxon>Dikarya</taxon>
        <taxon>Ascomycota</taxon>
        <taxon>Pezizomycotina</taxon>
        <taxon>Sordariomycetes</taxon>
        <taxon>Hypocreomycetidae</taxon>
        <taxon>Hypocreales</taxon>
        <taxon>Bionectriaceae</taxon>
        <taxon>Clonostachys</taxon>
    </lineage>
</organism>
<evidence type="ECO:0008006" key="6">
    <source>
        <dbReference type="Google" id="ProtNLM"/>
    </source>
</evidence>
<keyword evidence="2 3" id="KW-0040">ANK repeat</keyword>
<name>A0A8H7KA50_BIOOC</name>
<evidence type="ECO:0000256" key="1">
    <source>
        <dbReference type="ARBA" id="ARBA00022737"/>
    </source>
</evidence>
<dbReference type="Gene3D" id="1.25.40.20">
    <property type="entry name" value="Ankyrin repeat-containing domain"/>
    <property type="match status" value="2"/>
</dbReference>
<dbReference type="InterPro" id="IPR002110">
    <property type="entry name" value="Ankyrin_rpt"/>
</dbReference>
<dbReference type="PROSITE" id="PS50297">
    <property type="entry name" value="ANK_REP_REGION"/>
    <property type="match status" value="3"/>
</dbReference>
<accession>A0A8H7KA50</accession>
<dbReference type="PANTHER" id="PTHR24198">
    <property type="entry name" value="ANKYRIN REPEAT AND PROTEIN KINASE DOMAIN-CONTAINING PROTEIN"/>
    <property type="match status" value="1"/>
</dbReference>
<dbReference type="Pfam" id="PF12796">
    <property type="entry name" value="Ank_2"/>
    <property type="match status" value="2"/>
</dbReference>
<dbReference type="SUPFAM" id="SSF48403">
    <property type="entry name" value="Ankyrin repeat"/>
    <property type="match status" value="1"/>
</dbReference>
<sequence length="498" mass="54924">MAMELLDFPNEILKEIAEWLWEEADLNAFLRTNRRLFNLLDTYLYSHNLHRMELDEIWENNAALVKTTDKSGPEATYRKALEAINARNTSRSKKLADRTLYRVINAGQAYLVKIHLAVDDAFNPEKHPQINKNPFIRSCSQKNADIFWILAKSPLFDANAEDQGGSTPLMGACGWGQIEPVRFLLEHGANVNAQDDNGFTPLYNAAENGEVEILKLLVATGKLKLNVCTKGGATALWRANYLNRREATLFLAKQPGVDCYIGDRLGYSPIQIAVLNGDIELLEAMAEGGVDINYDPHECGNTIVTFAAAQGCVEALKFLLSVPGAQVNPKPGISCWPLGVAAHQGHARVIEVLLEYPDTIVDATDENGNTPLLITAHLDHDEATDVLLASDKLDINKKCSRGYTALGAAVEKQNVSMIRRLLAVPGIDPELRNDFDHTALDIAVRLGDVECAKTLLECAEVANGSAMRLEDNPYEKAKAEGKTELEALLKPYYDRRGG</sequence>
<evidence type="ECO:0000313" key="5">
    <source>
        <dbReference type="Proteomes" id="UP000616885"/>
    </source>
</evidence>
<dbReference type="Proteomes" id="UP000616885">
    <property type="component" value="Unassembled WGS sequence"/>
</dbReference>
<dbReference type="PROSITE" id="PS50088">
    <property type="entry name" value="ANK_REPEAT"/>
    <property type="match status" value="3"/>
</dbReference>
<reference evidence="4" key="1">
    <citation type="submission" date="2020-10" db="EMBL/GenBank/DDBJ databases">
        <title>High-Quality Genome Resource of Clonostachys rosea strain S41 by Oxford Nanopore Long-Read Sequencing.</title>
        <authorList>
            <person name="Wang H."/>
        </authorList>
    </citation>
    <scope>NUCLEOTIDE SEQUENCE</scope>
    <source>
        <strain evidence="4">S41</strain>
    </source>
</reference>
<proteinExistence type="predicted"/>